<dbReference type="Pfam" id="PF17051">
    <property type="entry name" value="COA2"/>
    <property type="match status" value="1"/>
</dbReference>
<dbReference type="Proteomes" id="UP001212411">
    <property type="component" value="Chromosome 2"/>
</dbReference>
<dbReference type="GeneID" id="80876549"/>
<dbReference type="RefSeq" id="XP_056037666.1">
    <property type="nucleotide sequence ID" value="XM_056181860.1"/>
</dbReference>
<gene>
    <name evidence="3" type="primary">coa2</name>
    <name evidence="3" type="ORF">SOMG_03069</name>
</gene>
<reference evidence="3 4" key="1">
    <citation type="journal article" date="2023" name="G3 (Bethesda)">
        <title>A high-quality reference genome for the fission yeast Schizosaccharomyces osmophilus.</title>
        <authorList>
            <person name="Jia G.S."/>
            <person name="Zhang W.C."/>
            <person name="Liang Y."/>
            <person name="Liu X.H."/>
            <person name="Rhind N."/>
            <person name="Pidoux A."/>
            <person name="Brysch-Herzberg M."/>
            <person name="Du L.L."/>
        </authorList>
    </citation>
    <scope>NUCLEOTIDE SEQUENCE [LARGE SCALE GENOMIC DNA]</scope>
    <source>
        <strain evidence="3 4">CBS 15793</strain>
    </source>
</reference>
<feature type="region of interest" description="Disordered" evidence="1">
    <location>
        <begin position="43"/>
        <end position="85"/>
    </location>
</feature>
<evidence type="ECO:0000256" key="2">
    <source>
        <dbReference type="SAM" id="Phobius"/>
    </source>
</evidence>
<feature type="transmembrane region" description="Helical" evidence="2">
    <location>
        <begin position="12"/>
        <end position="35"/>
    </location>
</feature>
<dbReference type="EMBL" id="CP115612">
    <property type="protein sequence ID" value="WBW73423.1"/>
    <property type="molecule type" value="Genomic_DNA"/>
</dbReference>
<sequence>MFRTLRASQRRSLVNLLFGTTALFATATVVLPSLLPCPAMQNPYVGSQPNAQEEPTKSEWSSSIVVIDDKQSQKGQSTTPSSTSH</sequence>
<name>A0AAE9WCP3_9SCHI</name>
<keyword evidence="4" id="KW-1185">Reference proteome</keyword>
<dbReference type="AlphaFoldDB" id="A0AAE9WCP3"/>
<keyword evidence="2" id="KW-0812">Transmembrane</keyword>
<dbReference type="GO" id="GO:0005739">
    <property type="term" value="C:mitochondrion"/>
    <property type="evidence" value="ECO:0007669"/>
    <property type="project" value="GOC"/>
</dbReference>
<keyword evidence="2" id="KW-0472">Membrane</keyword>
<evidence type="ECO:0000313" key="3">
    <source>
        <dbReference type="EMBL" id="WBW73423.1"/>
    </source>
</evidence>
<dbReference type="KEGG" id="som:SOMG_03069"/>
<dbReference type="InterPro" id="IPR031459">
    <property type="entry name" value="Coa2"/>
</dbReference>
<feature type="compositionally biased region" description="Polar residues" evidence="1">
    <location>
        <begin position="44"/>
        <end position="64"/>
    </location>
</feature>
<protein>
    <submittedName>
        <fullName evidence="3">Cytochrome c oxidase assembly protein Coa2</fullName>
    </submittedName>
</protein>
<accession>A0AAE9WCP3</accession>
<evidence type="ECO:0000256" key="1">
    <source>
        <dbReference type="SAM" id="MobiDB-lite"/>
    </source>
</evidence>
<feature type="compositionally biased region" description="Polar residues" evidence="1">
    <location>
        <begin position="73"/>
        <end position="85"/>
    </location>
</feature>
<dbReference type="GO" id="GO:0033617">
    <property type="term" value="P:mitochondrial respiratory chain complex IV assembly"/>
    <property type="evidence" value="ECO:0007669"/>
    <property type="project" value="InterPro"/>
</dbReference>
<proteinExistence type="predicted"/>
<keyword evidence="2" id="KW-1133">Transmembrane helix</keyword>
<evidence type="ECO:0000313" key="4">
    <source>
        <dbReference type="Proteomes" id="UP001212411"/>
    </source>
</evidence>
<organism evidence="3 4">
    <name type="scientific">Schizosaccharomyces osmophilus</name>
    <dbReference type="NCBI Taxonomy" id="2545709"/>
    <lineage>
        <taxon>Eukaryota</taxon>
        <taxon>Fungi</taxon>
        <taxon>Dikarya</taxon>
        <taxon>Ascomycota</taxon>
        <taxon>Taphrinomycotina</taxon>
        <taxon>Schizosaccharomycetes</taxon>
        <taxon>Schizosaccharomycetales</taxon>
        <taxon>Schizosaccharomycetaceae</taxon>
        <taxon>Schizosaccharomyces</taxon>
    </lineage>
</organism>